<dbReference type="Gene3D" id="2.40.160.50">
    <property type="entry name" value="membrane protein fhac: a member of the omp85/tpsb transporter family"/>
    <property type="match status" value="1"/>
</dbReference>
<keyword evidence="10" id="KW-1185">Reference proteome</keyword>
<dbReference type="InterPro" id="IPR035251">
    <property type="entry name" value="ShlB_POTRA"/>
</dbReference>
<dbReference type="InterPro" id="IPR051544">
    <property type="entry name" value="TPS_OM_transporter"/>
</dbReference>
<comment type="caution">
    <text evidence="9">The sequence shown here is derived from an EMBL/GenBank/DDBJ whole genome shotgun (WGS) entry which is preliminary data.</text>
</comment>
<dbReference type="Pfam" id="PF03865">
    <property type="entry name" value="ShlB"/>
    <property type="match status" value="1"/>
</dbReference>
<evidence type="ECO:0000313" key="9">
    <source>
        <dbReference type="EMBL" id="EKY19339.1"/>
    </source>
</evidence>
<proteinExistence type="predicted"/>
<feature type="domain" description="ShlB POTRA" evidence="8">
    <location>
        <begin position="197"/>
        <end position="249"/>
    </location>
</feature>
<dbReference type="Proteomes" id="UP000010412">
    <property type="component" value="Unassembled WGS sequence"/>
</dbReference>
<dbReference type="InterPro" id="IPR005565">
    <property type="entry name" value="Hemolysn_activator_HlyB_C"/>
</dbReference>
<evidence type="ECO:0000256" key="4">
    <source>
        <dbReference type="SAM" id="MobiDB-lite"/>
    </source>
</evidence>
<gene>
    <name evidence="9" type="ORF">HMPREF0870_01143</name>
</gene>
<feature type="domain" description="Polypeptide-transport-associated ShlB-type" evidence="7">
    <location>
        <begin position="139"/>
        <end position="192"/>
    </location>
</feature>
<feature type="chain" id="PRO_5045232401" evidence="5">
    <location>
        <begin position="31"/>
        <end position="606"/>
    </location>
</feature>
<dbReference type="Gene3D" id="3.10.20.310">
    <property type="entry name" value="membrane protein fhac"/>
    <property type="match status" value="1"/>
</dbReference>
<keyword evidence="5" id="KW-0732">Signal</keyword>
<organism evidence="9 10">
    <name type="scientific">Veillonella atypica KON</name>
    <dbReference type="NCBI Taxonomy" id="1128111"/>
    <lineage>
        <taxon>Bacteria</taxon>
        <taxon>Bacillati</taxon>
        <taxon>Bacillota</taxon>
        <taxon>Negativicutes</taxon>
        <taxon>Veillonellales</taxon>
        <taxon>Veillonellaceae</taxon>
        <taxon>Veillonella</taxon>
    </lineage>
</organism>
<evidence type="ECO:0000259" key="7">
    <source>
        <dbReference type="Pfam" id="PF08479"/>
    </source>
</evidence>
<evidence type="ECO:0000256" key="5">
    <source>
        <dbReference type="SAM" id="SignalP"/>
    </source>
</evidence>
<feature type="region of interest" description="Disordered" evidence="4">
    <location>
        <begin position="60"/>
        <end position="80"/>
    </location>
</feature>
<feature type="signal peptide" evidence="5">
    <location>
        <begin position="1"/>
        <end position="30"/>
    </location>
</feature>
<dbReference type="Pfam" id="PF08479">
    <property type="entry name" value="POTRA_2"/>
    <property type="match status" value="1"/>
</dbReference>
<keyword evidence="2" id="KW-0812">Transmembrane</keyword>
<name>A0ABN0IKE6_9FIRM</name>
<evidence type="ECO:0000256" key="2">
    <source>
        <dbReference type="ARBA" id="ARBA00022692"/>
    </source>
</evidence>
<evidence type="ECO:0000256" key="3">
    <source>
        <dbReference type="ARBA" id="ARBA00023237"/>
    </source>
</evidence>
<evidence type="ECO:0000313" key="10">
    <source>
        <dbReference type="Proteomes" id="UP000010412"/>
    </source>
</evidence>
<evidence type="ECO:0000259" key="6">
    <source>
        <dbReference type="Pfam" id="PF03865"/>
    </source>
</evidence>
<sequence>MFYLERKYMIKRAVLLYLGLACVIPLQGHGANPIDTQEQLDRARASQEAREARLGEERIQWQHISSNTDGKTPRPASGPMSVSPSFYITQIRLAEEGGDSNSKIDNSAPYSTRLIKGPLYYQSKGQDILLDVPQTFSFLRKEIKPYINCKLSIEDINGLSTQLNNSLLSHGFVTSKVGIPQQSLATGQLQFNLQIGRIEAIMYRPDLPHLPWHNAFPLREGDILNIRDIEQGLEQMRRIGSQSVAVELEAGSKPLYSTIILQTSKKPPIHGIVSIDDSGLKDTGKLQWTTSIGIDRLFNANDTFQVSLNQDGARDGEVKGTKNHSISYSIPRGKDTFSVSYSNMKYHQTVYTMVNPFISSSRAKTFRGTWNHVFHRSRTIKRSWDITISKRNSKNYINDVEIEVQRANTASLELGLSERRYRKQNTIFSRVAIKKGAGWFGSQPDYGYGAPTTRYTQLLLDVDYQMPRTWGHRPASITTSFHGQWTLGGKQLYSRDMISLGNRYTVQGFDGEHTLMAESGWYMRNEVASYIPKWKSSIYANIDFGAVYGPSTDVLTGRFIAGTAIGMRGQFKSGIFYDAFVGMPLYKPEGYKTNHIAAGFQAGFRF</sequence>
<keyword evidence="1" id="KW-1134">Transmembrane beta strand</keyword>
<protein>
    <submittedName>
        <fullName evidence="9">Hemolysin secretion/activation protein, ShlB/FhaC/HecB family</fullName>
    </submittedName>
</protein>
<dbReference type="PIRSF" id="PIRSF029745">
    <property type="entry name" value="FhaC"/>
    <property type="match status" value="1"/>
</dbReference>
<evidence type="ECO:0000256" key="1">
    <source>
        <dbReference type="ARBA" id="ARBA00022452"/>
    </source>
</evidence>
<dbReference type="PANTHER" id="PTHR34597">
    <property type="entry name" value="SLR1661 PROTEIN"/>
    <property type="match status" value="1"/>
</dbReference>
<evidence type="ECO:0000259" key="8">
    <source>
        <dbReference type="Pfam" id="PF17287"/>
    </source>
</evidence>
<keyword evidence="3" id="KW-0998">Cell outer membrane</keyword>
<keyword evidence="1" id="KW-0472">Membrane</keyword>
<dbReference type="Pfam" id="PF17287">
    <property type="entry name" value="POTRA_3"/>
    <property type="match status" value="1"/>
</dbReference>
<feature type="domain" description="Haemolysin activator HlyB C-terminal" evidence="6">
    <location>
        <begin position="256"/>
        <end position="569"/>
    </location>
</feature>
<dbReference type="EMBL" id="AMEX01000017">
    <property type="protein sequence ID" value="EKY19339.1"/>
    <property type="molecule type" value="Genomic_DNA"/>
</dbReference>
<dbReference type="PANTHER" id="PTHR34597:SF3">
    <property type="entry name" value="OUTER MEMBRANE TRANSPORTER CDIB"/>
    <property type="match status" value="1"/>
</dbReference>
<dbReference type="InterPro" id="IPR013686">
    <property type="entry name" value="Polypept-transport_assoc_ShlB"/>
</dbReference>
<reference evidence="9 10" key="1">
    <citation type="submission" date="2012-05" db="EMBL/GenBank/DDBJ databases">
        <authorList>
            <person name="Weinstock G."/>
            <person name="Sodergren E."/>
            <person name="Lobos E.A."/>
            <person name="Fulton L."/>
            <person name="Fulton R."/>
            <person name="Courtney L."/>
            <person name="Fronick C."/>
            <person name="O'Laughlin M."/>
            <person name="Godfrey J."/>
            <person name="Wilson R.M."/>
            <person name="Miner T."/>
            <person name="Farmer C."/>
            <person name="Delehaunty K."/>
            <person name="Cordes M."/>
            <person name="Minx P."/>
            <person name="Tomlinson C."/>
            <person name="Chen J."/>
            <person name="Wollam A."/>
            <person name="Pepin K.H."/>
            <person name="Bhonagiri V."/>
            <person name="Zhang X."/>
            <person name="Suruliraj S."/>
            <person name="Warren W."/>
            <person name="Mitreva M."/>
            <person name="Mardis E.R."/>
            <person name="Wilson R.K."/>
        </authorList>
    </citation>
    <scope>NUCLEOTIDE SEQUENCE [LARGE SCALE GENOMIC DNA]</scope>
    <source>
        <strain evidence="9 10">KON</strain>
    </source>
</reference>
<dbReference type="InterPro" id="IPR027282">
    <property type="entry name" value="TPS"/>
</dbReference>
<accession>A0ABN0IKE6</accession>